<feature type="region of interest" description="Disordered" evidence="1">
    <location>
        <begin position="1"/>
        <end position="102"/>
    </location>
</feature>
<evidence type="ECO:0000313" key="3">
    <source>
        <dbReference type="Proteomes" id="UP000015530"/>
    </source>
</evidence>
<dbReference type="OrthoDB" id="5213862at2759"/>
<evidence type="ECO:0000256" key="1">
    <source>
        <dbReference type="SAM" id="MobiDB-lite"/>
    </source>
</evidence>
<proteinExistence type="predicted"/>
<dbReference type="Proteomes" id="UP000015530">
    <property type="component" value="Unassembled WGS sequence"/>
</dbReference>
<dbReference type="HOGENOM" id="CLU_1175330_0_0_1"/>
<dbReference type="eggNOG" id="ENOG502RJ3U">
    <property type="taxonomic scope" value="Eukaryota"/>
</dbReference>
<feature type="compositionally biased region" description="Basic and acidic residues" evidence="1">
    <location>
        <begin position="1"/>
        <end position="10"/>
    </location>
</feature>
<name>T0KEF8_COLGC</name>
<protein>
    <submittedName>
        <fullName evidence="2">Uncharacterized protein</fullName>
    </submittedName>
</protein>
<comment type="caution">
    <text evidence="2">The sequence shown here is derived from an EMBL/GenBank/DDBJ whole genome shotgun (WGS) entry which is preliminary data.</text>
</comment>
<reference evidence="3" key="1">
    <citation type="journal article" date="2013" name="Mol. Plant Microbe Interact.">
        <title>Global aspects of pacC regulation of pathogenicity genes in Colletotrichum gloeosporioides as revealed by transcriptome analysis.</title>
        <authorList>
            <person name="Alkan N."/>
            <person name="Meng X."/>
            <person name="Friedlander G."/>
            <person name="Reuveni E."/>
            <person name="Sukno S."/>
            <person name="Sherman A."/>
            <person name="Thon M."/>
            <person name="Fluhr R."/>
            <person name="Prusky D."/>
        </authorList>
    </citation>
    <scope>NUCLEOTIDE SEQUENCE [LARGE SCALE GENOMIC DNA]</scope>
    <source>
        <strain evidence="3">Cg-14</strain>
    </source>
</reference>
<dbReference type="AlphaFoldDB" id="T0KEF8"/>
<organism evidence="2 3">
    <name type="scientific">Colletotrichum gloeosporioides (strain Cg-14)</name>
    <name type="common">Anthracnose fungus</name>
    <name type="synonym">Glomerella cingulata</name>
    <dbReference type="NCBI Taxonomy" id="1237896"/>
    <lineage>
        <taxon>Eukaryota</taxon>
        <taxon>Fungi</taxon>
        <taxon>Dikarya</taxon>
        <taxon>Ascomycota</taxon>
        <taxon>Pezizomycotina</taxon>
        <taxon>Sordariomycetes</taxon>
        <taxon>Hypocreomycetidae</taxon>
        <taxon>Glomerellales</taxon>
        <taxon>Glomerellaceae</taxon>
        <taxon>Colletotrichum</taxon>
        <taxon>Colletotrichum gloeosporioides species complex</taxon>
    </lineage>
</organism>
<evidence type="ECO:0000313" key="2">
    <source>
        <dbReference type="EMBL" id="EQB51358.1"/>
    </source>
</evidence>
<sequence>MELFADENRPDGTATPQPLRVLKRFGRHTGEVGRPGSVRGVSDSDESRSSTPEGPDTPLVVMRKRGMQNGRETPGQLGFKPSRTHRPPLPASKIFPDTDDEIGDDTIRASYDGNDQIAPLSSCGPAFSDPFSTQMPTRDPAVLVPRIVVTPAVRAMEGDRGAMWIAVEVSAELCQPPDGTFLPVIPVSNNGFLVPGTEPRQLGDRYGCIYDMDIQLIPLGNNCILEIIQEDEPTPR</sequence>
<dbReference type="EMBL" id="AMYD01001843">
    <property type="protein sequence ID" value="EQB51358.1"/>
    <property type="molecule type" value="Genomic_DNA"/>
</dbReference>
<gene>
    <name evidence="2" type="ORF">CGLO_09108</name>
</gene>
<accession>T0KEF8</accession>